<reference evidence="5 6" key="1">
    <citation type="submission" date="2019-09" db="EMBL/GenBank/DDBJ databases">
        <authorList>
            <person name="Chandra G."/>
            <person name="Truman W A."/>
        </authorList>
    </citation>
    <scope>NUCLEOTIDE SEQUENCE [LARGE SCALE GENOMIC DNA]</scope>
    <source>
        <strain evidence="5">PS900</strain>
    </source>
</reference>
<organism evidence="5 6">
    <name type="scientific">Pseudomonas fluorescens</name>
    <dbReference type="NCBI Taxonomy" id="294"/>
    <lineage>
        <taxon>Bacteria</taxon>
        <taxon>Pseudomonadati</taxon>
        <taxon>Pseudomonadota</taxon>
        <taxon>Gammaproteobacteria</taxon>
        <taxon>Pseudomonadales</taxon>
        <taxon>Pseudomonadaceae</taxon>
        <taxon>Pseudomonas</taxon>
    </lineage>
</organism>
<comment type="similarity">
    <text evidence="1">Belongs to the bacterial solute-binding protein 3 family.</text>
</comment>
<evidence type="ECO:0000256" key="1">
    <source>
        <dbReference type="ARBA" id="ARBA00010333"/>
    </source>
</evidence>
<dbReference type="Pfam" id="PF00497">
    <property type="entry name" value="SBP_bac_3"/>
    <property type="match status" value="1"/>
</dbReference>
<dbReference type="PANTHER" id="PTHR35936:SF17">
    <property type="entry name" value="ARGININE-BINDING EXTRACELLULAR PROTEIN ARTP"/>
    <property type="match status" value="1"/>
</dbReference>
<evidence type="ECO:0000256" key="2">
    <source>
        <dbReference type="ARBA" id="ARBA00022729"/>
    </source>
</evidence>
<feature type="chain" id="PRO_5034039187" evidence="3">
    <location>
        <begin position="44"/>
        <end position="272"/>
    </location>
</feature>
<dbReference type="EMBL" id="CABVIE010000011">
    <property type="protein sequence ID" value="VVP15547.1"/>
    <property type="molecule type" value="Genomic_DNA"/>
</dbReference>
<keyword evidence="2 3" id="KW-0732">Signal</keyword>
<dbReference type="Proteomes" id="UP000325723">
    <property type="component" value="Unassembled WGS sequence"/>
</dbReference>
<gene>
    <name evidence="5" type="primary">glnH_4</name>
    <name evidence="5" type="ORF">PS900_03573</name>
</gene>
<dbReference type="CDD" id="cd13530">
    <property type="entry name" value="PBP2_peptides_like"/>
    <property type="match status" value="1"/>
</dbReference>
<dbReference type="Gene3D" id="3.40.190.10">
    <property type="entry name" value="Periplasmic binding protein-like II"/>
    <property type="match status" value="2"/>
</dbReference>
<dbReference type="AlphaFoldDB" id="A0A8H2RS59"/>
<comment type="caution">
    <text evidence="5">The sequence shown here is derived from an EMBL/GenBank/DDBJ whole genome shotgun (WGS) entry which is preliminary data.</text>
</comment>
<evidence type="ECO:0000259" key="4">
    <source>
        <dbReference type="SMART" id="SM00062"/>
    </source>
</evidence>
<accession>A0A8H2RS59</accession>
<proteinExistence type="inferred from homology"/>
<protein>
    <submittedName>
        <fullName evidence="5">Glutamine-binding periplasmic protein</fullName>
    </submittedName>
</protein>
<name>A0A8H2RS59_PSEFL</name>
<dbReference type="SMART" id="SM00062">
    <property type="entry name" value="PBPb"/>
    <property type="match status" value="1"/>
</dbReference>
<evidence type="ECO:0000313" key="5">
    <source>
        <dbReference type="EMBL" id="VVP15547.1"/>
    </source>
</evidence>
<evidence type="ECO:0000256" key="3">
    <source>
        <dbReference type="SAM" id="SignalP"/>
    </source>
</evidence>
<feature type="signal peptide" evidence="3">
    <location>
        <begin position="1"/>
        <end position="43"/>
    </location>
</feature>
<feature type="domain" description="Solute-binding protein family 3/N-terminal" evidence="4">
    <location>
        <begin position="45"/>
        <end position="270"/>
    </location>
</feature>
<dbReference type="InterPro" id="IPR001638">
    <property type="entry name" value="Solute-binding_3/MltF_N"/>
</dbReference>
<dbReference type="PANTHER" id="PTHR35936">
    <property type="entry name" value="MEMBRANE-BOUND LYTIC MUREIN TRANSGLYCOSYLASE F"/>
    <property type="match status" value="1"/>
</dbReference>
<dbReference type="RefSeq" id="WP_150758424.1">
    <property type="nucleotide sequence ID" value="NZ_CABVIE010000011.1"/>
</dbReference>
<sequence length="272" mass="29688">MSMQCTFTTPQFEKSAIGIARFLRPIAALVLAGSLAFASSVQAQTYKVGTTTSGMPFTFLELGSEKIQGFIPDLMQALADEQNFTFELVPSRFDSLIPAIGAGKIQIIAAPMYITEERQKIVDFTHTIYTYGEGLLQKAGDKTDYRSLDDLKGKVVGVETGTTFIEILQKRGDIKEIKTYGSSADLMRDVALGRADVGLWDAPILAFQLKKDVNTKLKLAPDYTAQMSGSIGFSVKNGNGEVLKKLDDGLDALKKDGRLNALLKKCESPRIL</sequence>
<dbReference type="SUPFAM" id="SSF53850">
    <property type="entry name" value="Periplasmic binding protein-like II"/>
    <property type="match status" value="1"/>
</dbReference>
<evidence type="ECO:0000313" key="6">
    <source>
        <dbReference type="Proteomes" id="UP000325723"/>
    </source>
</evidence>